<reference evidence="1" key="2">
    <citation type="journal article" date="2024" name="Plant">
        <title>Genomic evolution and insights into agronomic trait innovations of Sesamum species.</title>
        <authorList>
            <person name="Miao H."/>
            <person name="Wang L."/>
            <person name="Qu L."/>
            <person name="Liu H."/>
            <person name="Sun Y."/>
            <person name="Le M."/>
            <person name="Wang Q."/>
            <person name="Wei S."/>
            <person name="Zheng Y."/>
            <person name="Lin W."/>
            <person name="Duan Y."/>
            <person name="Cao H."/>
            <person name="Xiong S."/>
            <person name="Wang X."/>
            <person name="Wei L."/>
            <person name="Li C."/>
            <person name="Ma Q."/>
            <person name="Ju M."/>
            <person name="Zhao R."/>
            <person name="Li G."/>
            <person name="Mu C."/>
            <person name="Tian Q."/>
            <person name="Mei H."/>
            <person name="Zhang T."/>
            <person name="Gao T."/>
            <person name="Zhang H."/>
        </authorList>
    </citation>
    <scope>NUCLEOTIDE SEQUENCE</scope>
    <source>
        <strain evidence="1">G02</strain>
    </source>
</reference>
<protein>
    <submittedName>
        <fullName evidence="1">Uncharacterized protein</fullName>
    </submittedName>
</protein>
<sequence length="144" mass="16003">MQLAHQGKISLEEDSVAINLLSTKCGSFDRRKTSCNITHTINEDGLLEKKDSSNADECMSKITFTDEDLLFGSKPLNHPLFVAELGIPIDKLSNNSFMIQGFNEEGQRAIGIIKKELLRDDMVSTALFHVIDAKNSCSMLLVRT</sequence>
<proteinExistence type="predicted"/>
<accession>A0AAW2UQC8</accession>
<dbReference type="AlphaFoldDB" id="A0AAW2UQC8"/>
<organism evidence="1">
    <name type="scientific">Sesamum radiatum</name>
    <name type="common">Black benniseed</name>
    <dbReference type="NCBI Taxonomy" id="300843"/>
    <lineage>
        <taxon>Eukaryota</taxon>
        <taxon>Viridiplantae</taxon>
        <taxon>Streptophyta</taxon>
        <taxon>Embryophyta</taxon>
        <taxon>Tracheophyta</taxon>
        <taxon>Spermatophyta</taxon>
        <taxon>Magnoliopsida</taxon>
        <taxon>eudicotyledons</taxon>
        <taxon>Gunneridae</taxon>
        <taxon>Pentapetalae</taxon>
        <taxon>asterids</taxon>
        <taxon>lamiids</taxon>
        <taxon>Lamiales</taxon>
        <taxon>Pedaliaceae</taxon>
        <taxon>Sesamum</taxon>
    </lineage>
</organism>
<evidence type="ECO:0000313" key="1">
    <source>
        <dbReference type="EMBL" id="KAL0419038.1"/>
    </source>
</evidence>
<comment type="caution">
    <text evidence="1">The sequence shown here is derived from an EMBL/GenBank/DDBJ whole genome shotgun (WGS) entry which is preliminary data.</text>
</comment>
<reference evidence="1" key="1">
    <citation type="submission" date="2020-06" db="EMBL/GenBank/DDBJ databases">
        <authorList>
            <person name="Li T."/>
            <person name="Hu X."/>
            <person name="Zhang T."/>
            <person name="Song X."/>
            <person name="Zhang H."/>
            <person name="Dai N."/>
            <person name="Sheng W."/>
            <person name="Hou X."/>
            <person name="Wei L."/>
        </authorList>
    </citation>
    <scope>NUCLEOTIDE SEQUENCE</scope>
    <source>
        <strain evidence="1">G02</strain>
        <tissue evidence="1">Leaf</tissue>
    </source>
</reference>
<name>A0AAW2UQC8_SESRA</name>
<dbReference type="EMBL" id="JACGWJ010000005">
    <property type="protein sequence ID" value="KAL0419038.1"/>
    <property type="molecule type" value="Genomic_DNA"/>
</dbReference>
<gene>
    <name evidence="1" type="ORF">Sradi_1317300</name>
</gene>